<dbReference type="GO" id="GO:0016209">
    <property type="term" value="F:antioxidant activity"/>
    <property type="evidence" value="ECO:0007669"/>
    <property type="project" value="InterPro"/>
</dbReference>
<dbReference type="PANTHER" id="PTHR42852:SF17">
    <property type="entry name" value="THIOREDOXIN-LIKE PROTEIN HI_1115"/>
    <property type="match status" value="1"/>
</dbReference>
<organism evidence="2">
    <name type="scientific">bioreactor metagenome</name>
    <dbReference type="NCBI Taxonomy" id="1076179"/>
    <lineage>
        <taxon>unclassified sequences</taxon>
        <taxon>metagenomes</taxon>
        <taxon>ecological metagenomes</taxon>
    </lineage>
</organism>
<name>A0A644WX03_9ZZZZ</name>
<dbReference type="InterPro" id="IPR036249">
    <property type="entry name" value="Thioredoxin-like_sf"/>
</dbReference>
<dbReference type="PROSITE" id="PS51352">
    <property type="entry name" value="THIOREDOXIN_2"/>
    <property type="match status" value="1"/>
</dbReference>
<dbReference type="PANTHER" id="PTHR42852">
    <property type="entry name" value="THIOL:DISULFIDE INTERCHANGE PROTEIN DSBE"/>
    <property type="match status" value="1"/>
</dbReference>
<dbReference type="Pfam" id="PF00578">
    <property type="entry name" value="AhpC-TSA"/>
    <property type="match status" value="1"/>
</dbReference>
<dbReference type="EMBL" id="VSSQ01001427">
    <property type="protein sequence ID" value="MPM08227.1"/>
    <property type="molecule type" value="Genomic_DNA"/>
</dbReference>
<evidence type="ECO:0000313" key="2">
    <source>
        <dbReference type="EMBL" id="MPM08227.1"/>
    </source>
</evidence>
<dbReference type="SUPFAM" id="SSF52833">
    <property type="entry name" value="Thioredoxin-like"/>
    <property type="match status" value="1"/>
</dbReference>
<dbReference type="GO" id="GO:0016491">
    <property type="term" value="F:oxidoreductase activity"/>
    <property type="evidence" value="ECO:0007669"/>
    <property type="project" value="InterPro"/>
</dbReference>
<dbReference type="Gene3D" id="3.40.30.10">
    <property type="entry name" value="Glutaredoxin"/>
    <property type="match status" value="1"/>
</dbReference>
<feature type="domain" description="Thioredoxin" evidence="1">
    <location>
        <begin position="51"/>
        <end position="191"/>
    </location>
</feature>
<evidence type="ECO:0000259" key="1">
    <source>
        <dbReference type="PROSITE" id="PS51352"/>
    </source>
</evidence>
<dbReference type="CDD" id="cd02966">
    <property type="entry name" value="TlpA_like_family"/>
    <property type="match status" value="1"/>
</dbReference>
<gene>
    <name evidence="2" type="primary">resA_48</name>
    <name evidence="2" type="ORF">SDC9_54539</name>
</gene>
<proteinExistence type="predicted"/>
<dbReference type="InterPro" id="IPR013766">
    <property type="entry name" value="Thioredoxin_domain"/>
</dbReference>
<dbReference type="AlphaFoldDB" id="A0A644WX03"/>
<protein>
    <submittedName>
        <fullName evidence="2">Thiol-disulfide oxidoreductase ResA</fullName>
    </submittedName>
</protein>
<sequence>MNNKKVLAVSIIALVVVIAASMAVYNVYVDKVDPTTGAITDASQTMAEVQTFAATAAQDFTMQDASGKTVKLSDFKGTPVVLNFWTSWCSYCRSEMPYFESAYKQYGDQVQFIMLNPVKSERSSNGGKTFIQESGYTFPVFYETEGKAITSYGLRGFPATIFIDANGNIVDKNLGAISQAKLNEMVQTLLAKK</sequence>
<accession>A0A644WX03</accession>
<dbReference type="InterPro" id="IPR050553">
    <property type="entry name" value="Thioredoxin_ResA/DsbE_sf"/>
</dbReference>
<reference evidence="2" key="1">
    <citation type="submission" date="2019-08" db="EMBL/GenBank/DDBJ databases">
        <authorList>
            <person name="Kucharzyk K."/>
            <person name="Murdoch R.W."/>
            <person name="Higgins S."/>
            <person name="Loffler F."/>
        </authorList>
    </citation>
    <scope>NUCLEOTIDE SEQUENCE</scope>
</reference>
<dbReference type="InterPro" id="IPR000866">
    <property type="entry name" value="AhpC/TSA"/>
</dbReference>
<comment type="caution">
    <text evidence="2">The sequence shown here is derived from an EMBL/GenBank/DDBJ whole genome shotgun (WGS) entry which is preliminary data.</text>
</comment>